<accession>A0A9P2RYS6</accession>
<evidence type="ECO:0000313" key="1">
    <source>
        <dbReference type="EMBL" id="EJF92924.1"/>
    </source>
</evidence>
<keyword evidence="2" id="KW-1185">Reference proteome</keyword>
<gene>
    <name evidence="1" type="ORF">ME9_01366</name>
</gene>
<sequence length="112" mass="12520">MKQFSEIINLLGGVRRASQLLGVHRTRVYVWLRPVSKGGTGGRIPTKHIPILLNEAKRIGAPIKAEDFFSFFYRAQSCDSKLSSTSAFVDCSPVRVKACRQRSMLQQTPSHS</sequence>
<dbReference type="AlphaFoldDB" id="A0A9P2RYS6"/>
<reference evidence="1 2" key="1">
    <citation type="submission" date="2012-03" db="EMBL/GenBank/DDBJ databases">
        <title>The Genome Sequence of Bartonella taylorii 8TBB.</title>
        <authorList>
            <consortium name="The Broad Institute Genome Sequencing Platform"/>
            <consortium name="The Broad Institute Genome Sequencing Center for Infectious Disease"/>
            <person name="Feldgarden M."/>
            <person name="Kirby J."/>
            <person name="Kosoy M."/>
            <person name="Birtles R."/>
            <person name="Probert W.S."/>
            <person name="Chiaraviglio L."/>
            <person name="Young S.K."/>
            <person name="Zeng Q."/>
            <person name="Gargeya S."/>
            <person name="Fitzgerald M."/>
            <person name="Haas B."/>
            <person name="Abouelleil A."/>
            <person name="Alvarado L."/>
            <person name="Arachchi H.M."/>
            <person name="Berlin A."/>
            <person name="Chapman S.B."/>
            <person name="Gearin G."/>
            <person name="Goldberg J."/>
            <person name="Griggs A."/>
            <person name="Gujja S."/>
            <person name="Hansen M."/>
            <person name="Heiman D."/>
            <person name="Howarth C."/>
            <person name="Larimer J."/>
            <person name="Lui A."/>
            <person name="MacDonald P.J.P."/>
            <person name="McCowen C."/>
            <person name="Montmayeur A."/>
            <person name="Murphy C."/>
            <person name="Neiman D."/>
            <person name="Pearson M."/>
            <person name="Priest M."/>
            <person name="Roberts A."/>
            <person name="Saif S."/>
            <person name="Shea T."/>
            <person name="Sisk P."/>
            <person name="Stolte C."/>
            <person name="Sykes S."/>
            <person name="Wortman J."/>
            <person name="Nusbaum C."/>
            <person name="Birren B."/>
        </authorList>
    </citation>
    <scope>NUCLEOTIDE SEQUENCE [LARGE SCALE GENOMIC DNA]</scope>
    <source>
        <strain evidence="1 2">8TBB</strain>
    </source>
</reference>
<dbReference type="EMBL" id="AIMD01000049">
    <property type="protein sequence ID" value="EJF92924.1"/>
    <property type="molecule type" value="Genomic_DNA"/>
</dbReference>
<organism evidence="1 2">
    <name type="scientific">Bartonella taylorii 8TBB</name>
    <dbReference type="NCBI Taxonomy" id="1094560"/>
    <lineage>
        <taxon>Bacteria</taxon>
        <taxon>Pseudomonadati</taxon>
        <taxon>Pseudomonadota</taxon>
        <taxon>Alphaproteobacteria</taxon>
        <taxon>Hyphomicrobiales</taxon>
        <taxon>Bartonellaceae</taxon>
        <taxon>Bartonella</taxon>
    </lineage>
</organism>
<evidence type="ECO:0000313" key="2">
    <source>
        <dbReference type="Proteomes" id="UP000002648"/>
    </source>
</evidence>
<protein>
    <submittedName>
        <fullName evidence="1">Uncharacterized protein</fullName>
    </submittedName>
</protein>
<proteinExistence type="predicted"/>
<dbReference type="Proteomes" id="UP000002648">
    <property type="component" value="Unassembled WGS sequence"/>
</dbReference>
<comment type="caution">
    <text evidence="1">The sequence shown here is derived from an EMBL/GenBank/DDBJ whole genome shotgun (WGS) entry which is preliminary data.</text>
</comment>
<name>A0A9P2RYS6_BARTA</name>